<feature type="domain" description="Yippee" evidence="2">
    <location>
        <begin position="86"/>
        <end position="183"/>
    </location>
</feature>
<keyword evidence="1" id="KW-0812">Transmembrane</keyword>
<gene>
    <name evidence="4" type="primary">LOC121215558</name>
</gene>
<dbReference type="GeneID" id="121215558"/>
<accession>A0ABM2ZUF6</accession>
<dbReference type="InterPro" id="IPR034751">
    <property type="entry name" value="Yippee"/>
</dbReference>
<protein>
    <recommendedName>
        <fullName evidence="2">Yippee domain-containing protein</fullName>
    </recommendedName>
</protein>
<organism evidence="3 4">
    <name type="scientific">Gossypium hirsutum</name>
    <name type="common">Upland cotton</name>
    <name type="synonym">Gossypium mexicanum</name>
    <dbReference type="NCBI Taxonomy" id="3635"/>
    <lineage>
        <taxon>Eukaryota</taxon>
        <taxon>Viridiplantae</taxon>
        <taxon>Streptophyta</taxon>
        <taxon>Embryophyta</taxon>
        <taxon>Tracheophyta</taxon>
        <taxon>Spermatophyta</taxon>
        <taxon>Magnoliopsida</taxon>
        <taxon>eudicotyledons</taxon>
        <taxon>Gunneridae</taxon>
        <taxon>Pentapetalae</taxon>
        <taxon>rosids</taxon>
        <taxon>malvids</taxon>
        <taxon>Malvales</taxon>
        <taxon>Malvaceae</taxon>
        <taxon>Malvoideae</taxon>
        <taxon>Gossypium</taxon>
    </lineage>
</organism>
<sequence>MKPFPFLLQRTLKFISENYNWEIATFKNPLCCFLLHFRIPLRSGLYKITMGVTWTQLKSFLKVLVSWIPMATPPNTVRYKMNSGNRFFICRNCRNHLVTWNNCRGRVKKREARGFLCHDAVNVRTDPISTHRFLFNLPVVKVRCNRCNMRLGQQFFTLDSLRPLPNLMERSFLLQLDRLRYWDGTKLIVAPHDDRLLNLSAQSSLTKRFLLLLLVSFFLFGFVLYWVR</sequence>
<dbReference type="PROSITE" id="PS51792">
    <property type="entry name" value="YIPPEE"/>
    <property type="match status" value="1"/>
</dbReference>
<reference evidence="4" key="2">
    <citation type="submission" date="2025-08" db="UniProtKB">
        <authorList>
            <consortium name="RefSeq"/>
        </authorList>
    </citation>
    <scope>IDENTIFICATION</scope>
</reference>
<keyword evidence="1" id="KW-1133">Transmembrane helix</keyword>
<evidence type="ECO:0000259" key="2">
    <source>
        <dbReference type="PROSITE" id="PS51792"/>
    </source>
</evidence>
<evidence type="ECO:0000313" key="4">
    <source>
        <dbReference type="RefSeq" id="XP_040946274.1"/>
    </source>
</evidence>
<feature type="transmembrane region" description="Helical" evidence="1">
    <location>
        <begin position="209"/>
        <end position="227"/>
    </location>
</feature>
<proteinExistence type="predicted"/>
<keyword evidence="3" id="KW-1185">Reference proteome</keyword>
<evidence type="ECO:0000313" key="3">
    <source>
        <dbReference type="Proteomes" id="UP000818029"/>
    </source>
</evidence>
<reference evidence="3" key="1">
    <citation type="journal article" date="2020" name="Nat. Genet.">
        <title>Genomic diversifications of five Gossypium allopolyploid species and their impact on cotton improvement.</title>
        <authorList>
            <person name="Chen Z.J."/>
            <person name="Sreedasyam A."/>
            <person name="Ando A."/>
            <person name="Song Q."/>
            <person name="De Santiago L.M."/>
            <person name="Hulse-Kemp A.M."/>
            <person name="Ding M."/>
            <person name="Ye W."/>
            <person name="Kirkbride R.C."/>
            <person name="Jenkins J."/>
            <person name="Plott C."/>
            <person name="Lovell J."/>
            <person name="Lin Y.M."/>
            <person name="Vaughn R."/>
            <person name="Liu B."/>
            <person name="Simpson S."/>
            <person name="Scheffler B.E."/>
            <person name="Wen L."/>
            <person name="Saski C.A."/>
            <person name="Grover C.E."/>
            <person name="Hu G."/>
            <person name="Conover J.L."/>
            <person name="Carlson J.W."/>
            <person name="Shu S."/>
            <person name="Boston L.B."/>
            <person name="Williams M."/>
            <person name="Peterson D.G."/>
            <person name="McGee K."/>
            <person name="Jones D.C."/>
            <person name="Wendel J.F."/>
            <person name="Stelly D.M."/>
            <person name="Grimwood J."/>
            <person name="Schmutz J."/>
        </authorList>
    </citation>
    <scope>NUCLEOTIDE SEQUENCE [LARGE SCALE GENOMIC DNA]</scope>
    <source>
        <strain evidence="3">cv. TM-1</strain>
    </source>
</reference>
<dbReference type="RefSeq" id="XP_040946274.1">
    <property type="nucleotide sequence ID" value="XM_041090340.1"/>
</dbReference>
<evidence type="ECO:0000256" key="1">
    <source>
        <dbReference type="SAM" id="Phobius"/>
    </source>
</evidence>
<keyword evidence="1" id="KW-0472">Membrane</keyword>
<name>A0ABM2ZUF6_GOSHI</name>
<dbReference type="Proteomes" id="UP000818029">
    <property type="component" value="Chromosome D03"/>
</dbReference>